<gene>
    <name evidence="1" type="ORF">PM001_LOCUS15488</name>
</gene>
<comment type="caution">
    <text evidence="1">The sequence shown here is derived from an EMBL/GenBank/DDBJ whole genome shotgun (WGS) entry which is preliminary data.</text>
</comment>
<protein>
    <submittedName>
        <fullName evidence="1">Uncharacterized protein</fullName>
    </submittedName>
</protein>
<organism evidence="1 2">
    <name type="scientific">Peronospora matthiolae</name>
    <dbReference type="NCBI Taxonomy" id="2874970"/>
    <lineage>
        <taxon>Eukaryota</taxon>
        <taxon>Sar</taxon>
        <taxon>Stramenopiles</taxon>
        <taxon>Oomycota</taxon>
        <taxon>Peronosporomycetes</taxon>
        <taxon>Peronosporales</taxon>
        <taxon>Peronosporaceae</taxon>
        <taxon>Peronospora</taxon>
    </lineage>
</organism>
<dbReference type="Proteomes" id="UP001162060">
    <property type="component" value="Unassembled WGS sequence"/>
</dbReference>
<dbReference type="EMBL" id="CAKLBY020000166">
    <property type="protein sequence ID" value="CAK7930338.1"/>
    <property type="molecule type" value="Genomic_DNA"/>
</dbReference>
<evidence type="ECO:0000313" key="1">
    <source>
        <dbReference type="EMBL" id="CAK7930338.1"/>
    </source>
</evidence>
<dbReference type="AlphaFoldDB" id="A0AAV1U9L0"/>
<reference evidence="1" key="1">
    <citation type="submission" date="2024-01" db="EMBL/GenBank/DDBJ databases">
        <authorList>
            <person name="Webb A."/>
        </authorList>
    </citation>
    <scope>NUCLEOTIDE SEQUENCE</scope>
    <source>
        <strain evidence="1">Pm1</strain>
    </source>
</reference>
<name>A0AAV1U9L0_9STRA</name>
<accession>A0AAV1U9L0</accession>
<proteinExistence type="predicted"/>
<evidence type="ECO:0000313" key="2">
    <source>
        <dbReference type="Proteomes" id="UP001162060"/>
    </source>
</evidence>
<sequence>MLYPVFVAWSTDLETSANNSERIASYSLISSDQTQTNDASRAKRLQKLAMQRPVYHRLVSTLSSVAVRSLAAERRVALT</sequence>